<comment type="catalytic activity">
    <reaction evidence="5">
        <text>2 superoxide + 2 H(+) = H2O2 + O2</text>
        <dbReference type="Rhea" id="RHEA:20696"/>
        <dbReference type="ChEBI" id="CHEBI:15378"/>
        <dbReference type="ChEBI" id="CHEBI:15379"/>
        <dbReference type="ChEBI" id="CHEBI:16240"/>
        <dbReference type="ChEBI" id="CHEBI:18421"/>
        <dbReference type="EC" id="1.15.1.1"/>
    </reaction>
</comment>
<name>A0ABV8MS82_9NEIS</name>
<dbReference type="GO" id="GO:0004784">
    <property type="term" value="F:superoxide dismutase activity"/>
    <property type="evidence" value="ECO:0007669"/>
    <property type="project" value="UniProtKB-EC"/>
</dbReference>
<dbReference type="RefSeq" id="WP_378166691.1">
    <property type="nucleotide sequence ID" value="NZ_JBHSBU010000001.1"/>
</dbReference>
<keyword evidence="3 5" id="KW-0479">Metal-binding</keyword>
<keyword evidence="4 5" id="KW-0560">Oxidoreductase</keyword>
<feature type="domain" description="Manganese/iron superoxide dismutase C-terminal" evidence="7">
    <location>
        <begin position="93"/>
        <end position="194"/>
    </location>
</feature>
<dbReference type="InterPro" id="IPR019833">
    <property type="entry name" value="Mn/Fe_SOD_BS"/>
</dbReference>
<dbReference type="InterPro" id="IPR001189">
    <property type="entry name" value="Mn/Fe_SOD"/>
</dbReference>
<reference evidence="9" key="1">
    <citation type="journal article" date="2019" name="Int. J. Syst. Evol. Microbiol.">
        <title>The Global Catalogue of Microorganisms (GCM) 10K type strain sequencing project: providing services to taxonomists for standard genome sequencing and annotation.</title>
        <authorList>
            <consortium name="The Broad Institute Genomics Platform"/>
            <consortium name="The Broad Institute Genome Sequencing Center for Infectious Disease"/>
            <person name="Wu L."/>
            <person name="Ma J."/>
        </authorList>
    </citation>
    <scope>NUCLEOTIDE SEQUENCE [LARGE SCALE GENOMIC DNA]</scope>
    <source>
        <strain evidence="9">LMG 29894</strain>
    </source>
</reference>
<dbReference type="SUPFAM" id="SSF54719">
    <property type="entry name" value="Fe,Mn superoxide dismutase (SOD), C-terminal domain"/>
    <property type="match status" value="1"/>
</dbReference>
<dbReference type="PANTHER" id="PTHR42769:SF3">
    <property type="entry name" value="SUPEROXIDE DISMUTASE [FE] 2, CHLOROPLASTIC"/>
    <property type="match status" value="1"/>
</dbReference>
<comment type="function">
    <text evidence="5">Destroys radicals which are normally produced within the cells and which are toxic to biological systems.</text>
</comment>
<dbReference type="PRINTS" id="PR01703">
    <property type="entry name" value="MNSODISMTASE"/>
</dbReference>
<sequence length="197" mass="22079">MEHKLPELPYALDALAPHMSKETLEYHYGKHHQTYITNLNNLIKGTENENLSLEEIVRKAPPGGLFNNAAQVWNHTFFWLGFKPNPTGEARQPEGSLADAINAKWGSFDDFKKAFNTSAAGNFGSGWTWLVKKADGSLDIVNTTAAGTPLTGSDTALLTCDVWEHAYYIDYRNSRPNYLEAFWKLVDWQVVAQRCGA</sequence>
<dbReference type="Gene3D" id="3.55.40.20">
    <property type="entry name" value="Iron/manganese superoxide dismutase, C-terminal domain"/>
    <property type="match status" value="1"/>
</dbReference>
<evidence type="ECO:0000256" key="1">
    <source>
        <dbReference type="ARBA" id="ARBA00008714"/>
    </source>
</evidence>
<feature type="domain" description="Manganese/iron superoxide dismutase N-terminal" evidence="6">
    <location>
        <begin position="2"/>
        <end position="80"/>
    </location>
</feature>
<evidence type="ECO:0000256" key="3">
    <source>
        <dbReference type="ARBA" id="ARBA00022723"/>
    </source>
</evidence>
<evidence type="ECO:0000256" key="4">
    <source>
        <dbReference type="ARBA" id="ARBA00023002"/>
    </source>
</evidence>
<dbReference type="Proteomes" id="UP001595791">
    <property type="component" value="Unassembled WGS sequence"/>
</dbReference>
<accession>A0ABV8MS82</accession>
<dbReference type="Gene3D" id="1.10.287.990">
    <property type="entry name" value="Fe,Mn superoxide dismutase (SOD) domain"/>
    <property type="match status" value="1"/>
</dbReference>
<evidence type="ECO:0000256" key="5">
    <source>
        <dbReference type="RuleBase" id="RU000414"/>
    </source>
</evidence>
<dbReference type="InterPro" id="IPR036324">
    <property type="entry name" value="Mn/Fe_SOD_N_sf"/>
</dbReference>
<gene>
    <name evidence="8" type="ORF">ACFOW7_17405</name>
</gene>
<evidence type="ECO:0000256" key="2">
    <source>
        <dbReference type="ARBA" id="ARBA00012682"/>
    </source>
</evidence>
<comment type="caution">
    <text evidence="8">The sequence shown here is derived from an EMBL/GenBank/DDBJ whole genome shotgun (WGS) entry which is preliminary data.</text>
</comment>
<dbReference type="Pfam" id="PF02777">
    <property type="entry name" value="Sod_Fe_C"/>
    <property type="match status" value="1"/>
</dbReference>
<dbReference type="SUPFAM" id="SSF46609">
    <property type="entry name" value="Fe,Mn superoxide dismutase (SOD), N-terminal domain"/>
    <property type="match status" value="1"/>
</dbReference>
<dbReference type="PIRSF" id="PIRSF000349">
    <property type="entry name" value="SODismutase"/>
    <property type="match status" value="1"/>
</dbReference>
<evidence type="ECO:0000259" key="6">
    <source>
        <dbReference type="Pfam" id="PF00081"/>
    </source>
</evidence>
<dbReference type="PANTHER" id="PTHR42769">
    <property type="entry name" value="SUPEROXIDE DISMUTASE"/>
    <property type="match status" value="1"/>
</dbReference>
<organism evidence="8 9">
    <name type="scientific">Chitinimonas lacunae</name>
    <dbReference type="NCBI Taxonomy" id="1963018"/>
    <lineage>
        <taxon>Bacteria</taxon>
        <taxon>Pseudomonadati</taxon>
        <taxon>Pseudomonadota</taxon>
        <taxon>Betaproteobacteria</taxon>
        <taxon>Neisseriales</taxon>
        <taxon>Chitinibacteraceae</taxon>
        <taxon>Chitinimonas</taxon>
    </lineage>
</organism>
<dbReference type="InterPro" id="IPR019832">
    <property type="entry name" value="Mn/Fe_SOD_C"/>
</dbReference>
<evidence type="ECO:0000313" key="9">
    <source>
        <dbReference type="Proteomes" id="UP001595791"/>
    </source>
</evidence>
<proteinExistence type="inferred from homology"/>
<dbReference type="PROSITE" id="PS00088">
    <property type="entry name" value="SOD_MN"/>
    <property type="match status" value="1"/>
</dbReference>
<protein>
    <recommendedName>
        <fullName evidence="2 5">Superoxide dismutase</fullName>
        <ecNumber evidence="2 5">1.15.1.1</ecNumber>
    </recommendedName>
</protein>
<dbReference type="EC" id="1.15.1.1" evidence="2 5"/>
<dbReference type="InterPro" id="IPR019831">
    <property type="entry name" value="Mn/Fe_SOD_N"/>
</dbReference>
<dbReference type="InterPro" id="IPR036314">
    <property type="entry name" value="SOD_C_sf"/>
</dbReference>
<evidence type="ECO:0000259" key="7">
    <source>
        <dbReference type="Pfam" id="PF02777"/>
    </source>
</evidence>
<comment type="similarity">
    <text evidence="1 5">Belongs to the iron/manganese superoxide dismutase family.</text>
</comment>
<dbReference type="Pfam" id="PF00081">
    <property type="entry name" value="Sod_Fe_N"/>
    <property type="match status" value="1"/>
</dbReference>
<evidence type="ECO:0000313" key="8">
    <source>
        <dbReference type="EMBL" id="MFC4161117.1"/>
    </source>
</evidence>
<keyword evidence="9" id="KW-1185">Reference proteome</keyword>
<dbReference type="EMBL" id="JBHSBU010000001">
    <property type="protein sequence ID" value="MFC4161117.1"/>
    <property type="molecule type" value="Genomic_DNA"/>
</dbReference>